<dbReference type="PROSITE" id="PS00109">
    <property type="entry name" value="PROTEIN_KINASE_TYR"/>
    <property type="match status" value="1"/>
</dbReference>
<dbReference type="FunFam" id="1.20.80.10:FF:000004">
    <property type="entry name" value="Protein-tyrosine kinase 2-beta isoform 1"/>
    <property type="match status" value="1"/>
</dbReference>
<evidence type="ECO:0000256" key="20">
    <source>
        <dbReference type="SAM" id="MobiDB-lite"/>
    </source>
</evidence>
<dbReference type="GO" id="GO:0048468">
    <property type="term" value="P:cell development"/>
    <property type="evidence" value="ECO:0007669"/>
    <property type="project" value="UniProtKB-ARBA"/>
</dbReference>
<dbReference type="InterPro" id="IPR049385">
    <property type="entry name" value="FAK1-like_FERM_C"/>
</dbReference>
<dbReference type="CDD" id="cd14473">
    <property type="entry name" value="FERM_B-lobe"/>
    <property type="match status" value="1"/>
</dbReference>
<evidence type="ECO:0000256" key="19">
    <source>
        <dbReference type="PROSITE-ProRule" id="PRU10141"/>
    </source>
</evidence>
<evidence type="ECO:0000256" key="15">
    <source>
        <dbReference type="ARBA" id="ARBA00023137"/>
    </source>
</evidence>
<dbReference type="SMART" id="SM00295">
    <property type="entry name" value="B41"/>
    <property type="match status" value="1"/>
</dbReference>
<sequence>MSGDSSTLCWRSMSPTGPSDSQDQPPPSTVARDSIFPVKIIKVCFLSNSSNLGKNFKLVRCEEGWAVKDVVKLVLSSGCVGPDITHQLCYCLLLKHLKSSVAHWLHPDLAVSELTRRYERQHLEAEWRYDLRIRYIPADFMEEFKDDRTTLLYFYQQVRSDYMRQYASKVSDGMALQLGCLEIRRFFKDMNPNGLEKKSNFEQLEKDVGLDLFFPRELIDSMKTFQGYSSLKQDQCMARFFSTLAQCYSYTQESFGCRLVHGWNLTIDLVIGPEGISQQTENSTPVRLATFSQVRSISCSAEEEGQALLTVHIEGAKQPLSVNTSSMAVAQNMADLIDGYCRLEGASESSLIIRPGKGRDARLKLPDIPQSGGASSPDRVKKHRIARDHVAVGRILGEGFFGEVHAGVYKSPAGERISVAIKTCKDFTAEVKEKFLSEAGLMKNLDHPHIVRLIGVIEADPVWIVMELLDHGELGSYLLREMYILTTATLTLYCLQICNALAYLEGLSMVHRDIAVRNVLVASPQCVKLGDFGLSRYVDEQEYYKASVSRLPIKWMAPESINFRRFTTASDVWMFGVCAWEIFSMAQQPFFWLDNGQVINQLESGVRLPKPQRCPTAVSGLLTRCWAYEPHTRPRFSQLVCSLSDIHRMELERDGRRDRCHSIASSTDSKHVTEPPPKDTDTRPMWEREKERVEDTLQRQRREMLMDKQWLEQEEEQLTPAKSPENGPPEKPPKPLPVTQKPRPTAELDRSGDQVYAGVMAMVKQVVKLKNDVNTQPASEYPNAVRAAGITLRGLIQSVDDILPSLHSSVTTEIEGTKKLLNKDLGELINKMRLAQQNSVTSLKEECQRQMLAAAHTLALDSKSLLDAVDQARVRADRAGPRPEDSGGPDQTSGDQTSGDQTSGDQTSGDQTSGDQTSGDQTSGDQTSGDQTSGDQTSGDQTSGDQTSGDQTSGDQTSGDQTSGDQTRPQETRPQETRPQETRPQGTRPQETRPQETRPQETRPQETRPQGTRPQEPLSR</sequence>
<keyword evidence="24" id="KW-1185">Reference proteome</keyword>
<keyword evidence="13" id="KW-0965">Cell junction</keyword>
<dbReference type="InterPro" id="IPR035963">
    <property type="entry name" value="FERM_2"/>
</dbReference>
<evidence type="ECO:0000256" key="11">
    <source>
        <dbReference type="ARBA" id="ARBA00022777"/>
    </source>
</evidence>
<dbReference type="Gene3D" id="3.30.200.20">
    <property type="entry name" value="Phosphorylase Kinase, domain 1"/>
    <property type="match status" value="1"/>
</dbReference>
<dbReference type="Gene3D" id="1.20.80.10">
    <property type="match status" value="1"/>
</dbReference>
<dbReference type="SUPFAM" id="SSF56112">
    <property type="entry name" value="Protein kinase-like (PK-like)"/>
    <property type="match status" value="1"/>
</dbReference>
<dbReference type="Gene3D" id="3.10.20.90">
    <property type="entry name" value="Phosphatidylinositol 3-kinase Catalytic Subunit, Chain A, domain 1"/>
    <property type="match status" value="1"/>
</dbReference>
<dbReference type="GO" id="GO:0008284">
    <property type="term" value="P:positive regulation of cell population proliferation"/>
    <property type="evidence" value="ECO:0007669"/>
    <property type="project" value="UniProtKB-ARBA"/>
</dbReference>
<dbReference type="GO" id="GO:0005886">
    <property type="term" value="C:plasma membrane"/>
    <property type="evidence" value="ECO:0007669"/>
    <property type="project" value="UniProtKB-SubCell"/>
</dbReference>
<keyword evidence="10 19" id="KW-0547">Nucleotide-binding</keyword>
<feature type="domain" description="FERM" evidence="22">
    <location>
        <begin position="39"/>
        <end position="348"/>
    </location>
</feature>
<dbReference type="InterPro" id="IPR036137">
    <property type="entry name" value="Focal_adhe_kin_target_dom_sf"/>
</dbReference>
<dbReference type="InterPro" id="IPR014352">
    <property type="entry name" value="FERM/acyl-CoA-bd_prot_sf"/>
</dbReference>
<dbReference type="AlphaFoldDB" id="A0A4Z2GHG5"/>
<comment type="catalytic activity">
    <reaction evidence="17">
        <text>L-tyrosyl-[protein] + ATP = O-phospho-L-tyrosyl-[protein] + ADP + H(+)</text>
        <dbReference type="Rhea" id="RHEA:10596"/>
        <dbReference type="Rhea" id="RHEA-COMP:10136"/>
        <dbReference type="Rhea" id="RHEA-COMP:20101"/>
        <dbReference type="ChEBI" id="CHEBI:15378"/>
        <dbReference type="ChEBI" id="CHEBI:30616"/>
        <dbReference type="ChEBI" id="CHEBI:46858"/>
        <dbReference type="ChEBI" id="CHEBI:61978"/>
        <dbReference type="ChEBI" id="CHEBI:456216"/>
        <dbReference type="EC" id="2.7.10.2"/>
    </reaction>
</comment>
<dbReference type="GO" id="GO:0004715">
    <property type="term" value="F:non-membrane spanning protein tyrosine kinase activity"/>
    <property type="evidence" value="ECO:0007669"/>
    <property type="project" value="UniProtKB-EC"/>
</dbReference>
<dbReference type="Gene3D" id="1.20.120.330">
    <property type="entry name" value="Nucleotidyltransferases domain 2"/>
    <property type="match status" value="1"/>
</dbReference>
<evidence type="ECO:0000256" key="16">
    <source>
        <dbReference type="ARBA" id="ARBA00023273"/>
    </source>
</evidence>
<dbReference type="FunFam" id="3.30.200.20:FF:000194">
    <property type="entry name" value="protein-tyrosine kinase 2-beta isoform X1"/>
    <property type="match status" value="1"/>
</dbReference>
<protein>
    <recommendedName>
        <fullName evidence="5">non-specific protein-tyrosine kinase</fullName>
        <ecNumber evidence="5">2.7.10.2</ecNumber>
    </recommendedName>
</protein>
<keyword evidence="8" id="KW-0597">Phosphoprotein</keyword>
<dbReference type="PANTHER" id="PTHR46221">
    <property type="entry name" value="FERM AND PDZ DOMAIN-CONTAINING PROTEIN FAMILY MEMBER"/>
    <property type="match status" value="1"/>
</dbReference>
<dbReference type="InterPro" id="IPR041390">
    <property type="entry name" value="FADK_N"/>
</dbReference>
<dbReference type="Pfam" id="PF21477">
    <property type="entry name" value="FERM_C_FAK1"/>
    <property type="match status" value="1"/>
</dbReference>
<evidence type="ECO:0000256" key="13">
    <source>
        <dbReference type="ARBA" id="ARBA00022949"/>
    </source>
</evidence>
<dbReference type="InterPro" id="IPR017441">
    <property type="entry name" value="Protein_kinase_ATP_BS"/>
</dbReference>
<feature type="region of interest" description="Disordered" evidence="20">
    <location>
        <begin position="875"/>
        <end position="1020"/>
    </location>
</feature>
<dbReference type="SUPFAM" id="SSF68993">
    <property type="entry name" value="FAT domain of focal adhesion kinase"/>
    <property type="match status" value="1"/>
</dbReference>
<comment type="subcellular location">
    <subcellularLocation>
        <location evidence="1">Cell junction</location>
        <location evidence="1">Focal adhesion</location>
    </subcellularLocation>
    <subcellularLocation>
        <location evidence="3">Cell membrane</location>
        <topology evidence="3">Peripheral membrane protein</topology>
        <orientation evidence="3">Cytoplasmic side</orientation>
    </subcellularLocation>
    <subcellularLocation>
        <location evidence="2">Cell projection</location>
    </subcellularLocation>
    <subcellularLocation>
        <location evidence="4">Cytoplasm</location>
    </subcellularLocation>
</comment>
<dbReference type="InterPro" id="IPR029071">
    <property type="entry name" value="Ubiquitin-like_domsf"/>
</dbReference>
<feature type="compositionally biased region" description="Basic and acidic residues" evidence="20">
    <location>
        <begin position="875"/>
        <end position="885"/>
    </location>
</feature>
<keyword evidence="6" id="KW-1003">Cell membrane</keyword>
<dbReference type="Gene3D" id="1.10.510.10">
    <property type="entry name" value="Transferase(Phosphotransferase) domain 1"/>
    <property type="match status" value="1"/>
</dbReference>
<evidence type="ECO:0000256" key="10">
    <source>
        <dbReference type="ARBA" id="ARBA00022741"/>
    </source>
</evidence>
<dbReference type="GO" id="GO:0050793">
    <property type="term" value="P:regulation of developmental process"/>
    <property type="evidence" value="ECO:0007669"/>
    <property type="project" value="UniProtKB-ARBA"/>
</dbReference>
<dbReference type="InterPro" id="IPR000719">
    <property type="entry name" value="Prot_kinase_dom"/>
</dbReference>
<gene>
    <name evidence="23" type="primary">PTK2B_0</name>
    <name evidence="23" type="ORF">EYF80_037173</name>
</gene>
<dbReference type="SUPFAM" id="SSF50729">
    <property type="entry name" value="PH domain-like"/>
    <property type="match status" value="1"/>
</dbReference>
<dbReference type="InterPro" id="IPR001245">
    <property type="entry name" value="Ser-Thr/Tyr_kinase_cat_dom"/>
</dbReference>
<dbReference type="PRINTS" id="PR00109">
    <property type="entry name" value="TYRKINASE"/>
</dbReference>
<comment type="similarity">
    <text evidence="18">Belongs to the protein kinase superfamily. Tyr protein kinase family. Fes/fps subfamily.</text>
</comment>
<feature type="compositionally biased region" description="Pro residues" evidence="20">
    <location>
        <begin position="726"/>
        <end position="736"/>
    </location>
</feature>
<dbReference type="Proteomes" id="UP000314294">
    <property type="component" value="Unassembled WGS sequence"/>
</dbReference>
<keyword evidence="15 23" id="KW-0829">Tyrosine-protein kinase</keyword>
<evidence type="ECO:0000259" key="21">
    <source>
        <dbReference type="PROSITE" id="PS50011"/>
    </source>
</evidence>
<dbReference type="InterPro" id="IPR019749">
    <property type="entry name" value="Band_41_domain"/>
</dbReference>
<feature type="region of interest" description="Disordered" evidence="20">
    <location>
        <begin position="1"/>
        <end position="31"/>
    </location>
</feature>
<dbReference type="PROSITE" id="PS00107">
    <property type="entry name" value="PROTEIN_KINASE_ATP"/>
    <property type="match status" value="1"/>
</dbReference>
<evidence type="ECO:0000256" key="8">
    <source>
        <dbReference type="ARBA" id="ARBA00022553"/>
    </source>
</evidence>
<dbReference type="Gene3D" id="2.30.29.30">
    <property type="entry name" value="Pleckstrin-homology domain (PH domain)/Phosphotyrosine-binding domain (PTB)"/>
    <property type="match status" value="1"/>
</dbReference>
<dbReference type="EC" id="2.7.10.2" evidence="5"/>
<evidence type="ECO:0000256" key="2">
    <source>
        <dbReference type="ARBA" id="ARBA00004316"/>
    </source>
</evidence>
<evidence type="ECO:0000259" key="22">
    <source>
        <dbReference type="PROSITE" id="PS50057"/>
    </source>
</evidence>
<feature type="compositionally biased region" description="Basic and acidic residues" evidence="20">
    <location>
        <begin position="990"/>
        <end position="1006"/>
    </location>
</feature>
<dbReference type="SUPFAM" id="SSF54236">
    <property type="entry name" value="Ubiquitin-like"/>
    <property type="match status" value="1"/>
</dbReference>
<evidence type="ECO:0000256" key="9">
    <source>
        <dbReference type="ARBA" id="ARBA00022679"/>
    </source>
</evidence>
<dbReference type="InterPro" id="IPR019748">
    <property type="entry name" value="FERM_central"/>
</dbReference>
<feature type="compositionally biased region" description="Low complexity" evidence="20">
    <location>
        <begin position="14"/>
        <end position="23"/>
    </location>
</feature>
<dbReference type="InterPro" id="IPR008266">
    <property type="entry name" value="Tyr_kinase_AS"/>
</dbReference>
<feature type="compositionally biased region" description="Basic and acidic residues" evidence="20">
    <location>
        <begin position="668"/>
        <end position="696"/>
    </location>
</feature>
<dbReference type="GO" id="GO:0005925">
    <property type="term" value="C:focal adhesion"/>
    <property type="evidence" value="ECO:0007669"/>
    <property type="project" value="UniProtKB-SubCell"/>
</dbReference>
<dbReference type="InterPro" id="IPR011009">
    <property type="entry name" value="Kinase-like_dom_sf"/>
</dbReference>
<dbReference type="EMBL" id="SRLO01000541">
    <property type="protein sequence ID" value="TNN52595.1"/>
    <property type="molecule type" value="Genomic_DNA"/>
</dbReference>
<accession>A0A4Z2GHG5</accession>
<dbReference type="InterPro" id="IPR000299">
    <property type="entry name" value="FERM_domain"/>
</dbReference>
<dbReference type="GO" id="GO:0007172">
    <property type="term" value="P:signal complex assembly"/>
    <property type="evidence" value="ECO:0007669"/>
    <property type="project" value="InterPro"/>
</dbReference>
<evidence type="ECO:0000313" key="23">
    <source>
        <dbReference type="EMBL" id="TNN52595.1"/>
    </source>
</evidence>
<evidence type="ECO:0000256" key="7">
    <source>
        <dbReference type="ARBA" id="ARBA00022490"/>
    </source>
</evidence>
<name>A0A4Z2GHG5_9TELE</name>
<dbReference type="Pfam" id="PF18038">
    <property type="entry name" value="FERM_N_2"/>
    <property type="match status" value="1"/>
</dbReference>
<feature type="domain" description="Protein kinase" evidence="21">
    <location>
        <begin position="390"/>
        <end position="650"/>
    </location>
</feature>
<keyword evidence="11 23" id="KW-0418">Kinase</keyword>
<feature type="binding site" evidence="19">
    <location>
        <position position="422"/>
    </location>
    <ligand>
        <name>ATP</name>
        <dbReference type="ChEBI" id="CHEBI:30616"/>
    </ligand>
</feature>
<dbReference type="PANTHER" id="PTHR46221:SF11">
    <property type="entry name" value="NON-SPECIFIC PROTEIN-TYROSINE KINASE"/>
    <property type="match status" value="1"/>
</dbReference>
<evidence type="ECO:0000256" key="18">
    <source>
        <dbReference type="ARBA" id="ARBA00061333"/>
    </source>
</evidence>
<keyword evidence="7" id="KW-0963">Cytoplasm</keyword>
<keyword evidence="16" id="KW-0966">Cell projection</keyword>
<proteinExistence type="inferred from homology"/>
<dbReference type="GO" id="GO:0005737">
    <property type="term" value="C:cytoplasm"/>
    <property type="evidence" value="ECO:0007669"/>
    <property type="project" value="UniProtKB-SubCell"/>
</dbReference>
<dbReference type="SMART" id="SM00219">
    <property type="entry name" value="TyrKc"/>
    <property type="match status" value="1"/>
</dbReference>
<evidence type="ECO:0000313" key="24">
    <source>
        <dbReference type="Proteomes" id="UP000314294"/>
    </source>
</evidence>
<dbReference type="CDD" id="cd13190">
    <property type="entry name" value="FERM_C_FAK1"/>
    <property type="match status" value="1"/>
</dbReference>
<dbReference type="SUPFAM" id="SSF47031">
    <property type="entry name" value="Second domain of FERM"/>
    <property type="match status" value="1"/>
</dbReference>
<reference evidence="23 24" key="1">
    <citation type="submission" date="2019-03" db="EMBL/GenBank/DDBJ databases">
        <title>First draft genome of Liparis tanakae, snailfish: a comprehensive survey of snailfish specific genes.</title>
        <authorList>
            <person name="Kim W."/>
            <person name="Song I."/>
            <person name="Jeong J.-H."/>
            <person name="Kim D."/>
            <person name="Kim S."/>
            <person name="Ryu S."/>
            <person name="Song J.Y."/>
            <person name="Lee S.K."/>
        </authorList>
    </citation>
    <scope>NUCLEOTIDE SEQUENCE [LARGE SCALE GENOMIC DNA]</scope>
    <source>
        <tissue evidence="23">Muscle</tissue>
    </source>
</reference>
<evidence type="ECO:0000256" key="3">
    <source>
        <dbReference type="ARBA" id="ARBA00004413"/>
    </source>
</evidence>
<keyword evidence="12 19" id="KW-0067">ATP-binding</keyword>
<evidence type="ECO:0000256" key="6">
    <source>
        <dbReference type="ARBA" id="ARBA00022475"/>
    </source>
</evidence>
<dbReference type="GO" id="GO:0030182">
    <property type="term" value="P:neuron differentiation"/>
    <property type="evidence" value="ECO:0007669"/>
    <property type="project" value="UniProtKB-ARBA"/>
</dbReference>
<dbReference type="FunFam" id="1.10.510.10:FF:001512">
    <property type="entry name" value="Receptor tyrosine-protein kinase erbB-2"/>
    <property type="match status" value="1"/>
</dbReference>
<dbReference type="InterPro" id="IPR005189">
    <property type="entry name" value="Focal_adhesion_kin_target_dom"/>
</dbReference>
<dbReference type="Pfam" id="PF00373">
    <property type="entry name" value="FERM_M"/>
    <property type="match status" value="1"/>
</dbReference>
<keyword evidence="9" id="KW-0808">Transferase</keyword>
<feature type="compositionally biased region" description="Polar residues" evidence="20">
    <location>
        <begin position="889"/>
        <end position="967"/>
    </location>
</feature>
<dbReference type="PROSITE" id="PS50057">
    <property type="entry name" value="FERM_3"/>
    <property type="match status" value="1"/>
</dbReference>
<feature type="region of interest" description="Disordered" evidence="20">
    <location>
        <begin position="654"/>
        <end position="696"/>
    </location>
</feature>
<evidence type="ECO:0000256" key="5">
    <source>
        <dbReference type="ARBA" id="ARBA00011903"/>
    </source>
</evidence>
<evidence type="ECO:0000256" key="4">
    <source>
        <dbReference type="ARBA" id="ARBA00004496"/>
    </source>
</evidence>
<keyword evidence="14" id="KW-0472">Membrane</keyword>
<dbReference type="InterPro" id="IPR041784">
    <property type="entry name" value="FAK1/PYK2_FERM_C"/>
</dbReference>
<dbReference type="InterPro" id="IPR020635">
    <property type="entry name" value="Tyr_kinase_cat_dom"/>
</dbReference>
<feature type="region of interest" description="Disordered" evidence="20">
    <location>
        <begin position="715"/>
        <end position="749"/>
    </location>
</feature>
<evidence type="ECO:0000256" key="14">
    <source>
        <dbReference type="ARBA" id="ARBA00023136"/>
    </source>
</evidence>
<organism evidence="23 24">
    <name type="scientific">Liparis tanakae</name>
    <name type="common">Tanaka's snailfish</name>
    <dbReference type="NCBI Taxonomy" id="230148"/>
    <lineage>
        <taxon>Eukaryota</taxon>
        <taxon>Metazoa</taxon>
        <taxon>Chordata</taxon>
        <taxon>Craniata</taxon>
        <taxon>Vertebrata</taxon>
        <taxon>Euteleostomi</taxon>
        <taxon>Actinopterygii</taxon>
        <taxon>Neopterygii</taxon>
        <taxon>Teleostei</taxon>
        <taxon>Neoteleostei</taxon>
        <taxon>Acanthomorphata</taxon>
        <taxon>Eupercaria</taxon>
        <taxon>Perciformes</taxon>
        <taxon>Cottioidei</taxon>
        <taxon>Cottales</taxon>
        <taxon>Liparidae</taxon>
        <taxon>Liparis</taxon>
    </lineage>
</organism>
<dbReference type="PROSITE" id="PS50011">
    <property type="entry name" value="PROTEIN_KINASE_DOM"/>
    <property type="match status" value="1"/>
</dbReference>
<dbReference type="GO" id="GO:0042995">
    <property type="term" value="C:cell projection"/>
    <property type="evidence" value="ECO:0007669"/>
    <property type="project" value="UniProtKB-SubCell"/>
</dbReference>
<dbReference type="OrthoDB" id="9976756at2759"/>
<dbReference type="InterPro" id="IPR011993">
    <property type="entry name" value="PH-like_dom_sf"/>
</dbReference>
<dbReference type="Pfam" id="PF07714">
    <property type="entry name" value="PK_Tyr_Ser-Thr"/>
    <property type="match status" value="1"/>
</dbReference>
<evidence type="ECO:0000256" key="12">
    <source>
        <dbReference type="ARBA" id="ARBA00022840"/>
    </source>
</evidence>
<comment type="caution">
    <text evidence="23">The sequence shown here is derived from an EMBL/GenBank/DDBJ whole genome shotgun (WGS) entry which is preliminary data.</text>
</comment>
<evidence type="ECO:0000256" key="1">
    <source>
        <dbReference type="ARBA" id="ARBA00004246"/>
    </source>
</evidence>
<dbReference type="GO" id="GO:0005524">
    <property type="term" value="F:ATP binding"/>
    <property type="evidence" value="ECO:0007669"/>
    <property type="project" value="UniProtKB-UniRule"/>
</dbReference>
<evidence type="ECO:0000256" key="17">
    <source>
        <dbReference type="ARBA" id="ARBA00051245"/>
    </source>
</evidence>
<feature type="compositionally biased region" description="Basic and acidic residues" evidence="20">
    <location>
        <begin position="968"/>
        <end position="981"/>
    </location>
</feature>
<dbReference type="Pfam" id="PF03623">
    <property type="entry name" value="Focal_AT"/>
    <property type="match status" value="1"/>
</dbReference>